<evidence type="ECO:0000313" key="2">
    <source>
        <dbReference type="Proteomes" id="UP000799539"/>
    </source>
</evidence>
<name>A0A6A6F4A6_9PEZI</name>
<accession>A0A6A6F4A6</accession>
<dbReference type="EMBL" id="ML992697">
    <property type="protein sequence ID" value="KAF2208060.1"/>
    <property type="molecule type" value="Genomic_DNA"/>
</dbReference>
<organism evidence="1 2">
    <name type="scientific">Cercospora zeae-maydis SCOH1-5</name>
    <dbReference type="NCBI Taxonomy" id="717836"/>
    <lineage>
        <taxon>Eukaryota</taxon>
        <taxon>Fungi</taxon>
        <taxon>Dikarya</taxon>
        <taxon>Ascomycota</taxon>
        <taxon>Pezizomycotina</taxon>
        <taxon>Dothideomycetes</taxon>
        <taxon>Dothideomycetidae</taxon>
        <taxon>Mycosphaerellales</taxon>
        <taxon>Mycosphaerellaceae</taxon>
        <taxon>Cercospora</taxon>
    </lineage>
</organism>
<dbReference type="Proteomes" id="UP000799539">
    <property type="component" value="Unassembled WGS sequence"/>
</dbReference>
<feature type="non-terminal residue" evidence="1">
    <location>
        <position position="94"/>
    </location>
</feature>
<sequence length="94" mass="10404">MSSCHTAHATPPSTIYVPNLHSQLQRRAEIKHEQTAGARIECHRVHCVARMKSTDPVEFVPTGTIGNVIRTAELSLPMSRPCTLFKNSMLVPVL</sequence>
<keyword evidence="2" id="KW-1185">Reference proteome</keyword>
<evidence type="ECO:0000313" key="1">
    <source>
        <dbReference type="EMBL" id="KAF2208060.1"/>
    </source>
</evidence>
<protein>
    <submittedName>
        <fullName evidence="1">Uncharacterized protein</fullName>
    </submittedName>
</protein>
<dbReference type="AlphaFoldDB" id="A0A6A6F4A6"/>
<reference evidence="1" key="1">
    <citation type="journal article" date="2020" name="Stud. Mycol.">
        <title>101 Dothideomycetes genomes: a test case for predicting lifestyles and emergence of pathogens.</title>
        <authorList>
            <person name="Haridas S."/>
            <person name="Albert R."/>
            <person name="Binder M."/>
            <person name="Bloem J."/>
            <person name="Labutti K."/>
            <person name="Salamov A."/>
            <person name="Andreopoulos B."/>
            <person name="Baker S."/>
            <person name="Barry K."/>
            <person name="Bills G."/>
            <person name="Bluhm B."/>
            <person name="Cannon C."/>
            <person name="Castanera R."/>
            <person name="Culley D."/>
            <person name="Daum C."/>
            <person name="Ezra D."/>
            <person name="Gonzalez J."/>
            <person name="Henrissat B."/>
            <person name="Kuo A."/>
            <person name="Liang C."/>
            <person name="Lipzen A."/>
            <person name="Lutzoni F."/>
            <person name="Magnuson J."/>
            <person name="Mondo S."/>
            <person name="Nolan M."/>
            <person name="Ohm R."/>
            <person name="Pangilinan J."/>
            <person name="Park H.-J."/>
            <person name="Ramirez L."/>
            <person name="Alfaro M."/>
            <person name="Sun H."/>
            <person name="Tritt A."/>
            <person name="Yoshinaga Y."/>
            <person name="Zwiers L.-H."/>
            <person name="Turgeon B."/>
            <person name="Goodwin S."/>
            <person name="Spatafora J."/>
            <person name="Crous P."/>
            <person name="Grigoriev I."/>
        </authorList>
    </citation>
    <scope>NUCLEOTIDE SEQUENCE</scope>
    <source>
        <strain evidence="1">SCOH1-5</strain>
    </source>
</reference>
<proteinExistence type="predicted"/>
<gene>
    <name evidence="1" type="ORF">CERZMDRAFT_91651</name>
</gene>